<accession>A0ACC2I701</accession>
<name>A0ACC2I701_9PLEO</name>
<protein>
    <submittedName>
        <fullName evidence="1">Uncharacterized protein</fullName>
    </submittedName>
</protein>
<reference evidence="1" key="1">
    <citation type="submission" date="2022-11" db="EMBL/GenBank/DDBJ databases">
        <title>Genome Sequence of Boeremia exigua.</title>
        <authorList>
            <person name="Buettner E."/>
        </authorList>
    </citation>
    <scope>NUCLEOTIDE SEQUENCE</scope>
    <source>
        <strain evidence="1">CU02</strain>
    </source>
</reference>
<keyword evidence="2" id="KW-1185">Reference proteome</keyword>
<sequence length="1558" mass="173115">MAPPKGPRRPACDPCRQSKLSCDRKKPSCGRCLASKRADGCVYRHSSLNRRARRQNHSNSGPSPSADILSPNPHIPGNYNSSGPTRVPAAGVGYPNPGYMGASSHAAIFHHIAENHATINSEDSCSVLPAPRSTPAPQSVGFESQLEAAAAAECMKDLLSSYAPGLLSQLLGFWRATQANLTVSEPLIDICRRALDDLQPCLDSISTINDSDPYITYATRMLHNTAQPLFIHPNLNPEEFCEQFLDSNMRLETIGILLCAIIRAASDIRIFPPLYVDFPRRRNLILLAAKLANIIVEAALSIDMLNDLQLILQYENFISHSFVFGVQSYRSFRKLGDVITSLISLGYHEDLGSPGEVPPFLIDIRRTALCRAYSADKNWSVFLGRPPRLLKRYCNLYATIGLCSGNDHNNGTAMSTQADALRWSAESEMSIWTETRWSCITASLKEEILDLFRDELKQNLATKVSDLRARADRHWGSLPNTFRIGGSLRDCGRGAWERDFLFVSLSREILALVAEVIMLRHELICSTGTSFEWKLAHYGLPAIGILLISMLATPEAPDPDVIRNLSIIVMAVELGAIVHPTEPNYALLSNATKTIQKAIVGLQNHNRRIITDLRAELPRLPSQDEHGSMHTTTIEMSVLVHALPTDTELGERHTKESTRACVTQDANNWSPRRKTFVLVTSIATVINSSLSSSLPANAIPYIISDFKLGSNGHDPLLVMPISLFLVGYVFGPLVFAPLSEVWGRQRLLLITFVAYTGFTIGCCLAPNWTTLLVFRLLTGIAGSAPLAIVPGIIADMYRDSVARGRAVSIFMVMVVVAPLVAPAMSGALSTISWRWIFWAALILAGATLIPLGFLPETHKPTILSIHRRNMTTQQRNRVELHTTTKKENPGWRDIFTVVLIRPLKMLTTELIAAAACFYLAVIYAVFYMYFQVYPLIFKDIYKMDPRSSGLMFFPIGIGACFSLAVSYFFDRYFKRAQMEGRAWTKREGSRRLPLACVGGPLMAVSMFWLGWTANNSIPWPVPFVSGFLFGLGDLLIFTTLLNYLADSYGMFAASAMAASSSTRSIVGAVLPFASFPMYDSLGIAWATTLLACLTLILSATPFLFLYYSGEMRKQSKFAQQQENVKDLIAEDLYRAISRPGMTSEIGNDLLKRYDSLNDDSHPVEVAVVLLVVAMTVQQVPGHRQTKLRGWQNVAFWIEAIGVAIESTVTSHAVIAGTLEGMEMTIMYIHLQLGCGLMTKLWIVLRRTIALAEAIGLPRAANAAHRLRKQYGGQYLHNERAVLLWDTICITERMAATMLNLPSATAMYRRRSDESMINRGIDNQTYLLRLSEIAVQVYALDECYDSGKIPSDTFPITMKTDTQLWHYYLLARIHLIPAITTSDDDDQFAYNRMSCLEACFNHATRYISMRTLLPVGFYLTRALDVQAFTTAIYLLLTCFDYRHGSHIQPRITAIEAVLNTMDHVAGQAGADFAWEAATAIRSLQGLLMDPADSMGSSRLTLRVPLLGTVHISRKEYSDAQPQQPFEMAQEISDELRFAPHMAPLSEQAVSLWMMGVRWG</sequence>
<evidence type="ECO:0000313" key="1">
    <source>
        <dbReference type="EMBL" id="KAJ8110966.1"/>
    </source>
</evidence>
<gene>
    <name evidence="1" type="ORF">OPT61_g6327</name>
</gene>
<organism evidence="1 2">
    <name type="scientific">Boeremia exigua</name>
    <dbReference type="NCBI Taxonomy" id="749465"/>
    <lineage>
        <taxon>Eukaryota</taxon>
        <taxon>Fungi</taxon>
        <taxon>Dikarya</taxon>
        <taxon>Ascomycota</taxon>
        <taxon>Pezizomycotina</taxon>
        <taxon>Dothideomycetes</taxon>
        <taxon>Pleosporomycetidae</taxon>
        <taxon>Pleosporales</taxon>
        <taxon>Pleosporineae</taxon>
        <taxon>Didymellaceae</taxon>
        <taxon>Boeremia</taxon>
    </lineage>
</organism>
<comment type="caution">
    <text evidence="1">The sequence shown here is derived from an EMBL/GenBank/DDBJ whole genome shotgun (WGS) entry which is preliminary data.</text>
</comment>
<dbReference type="Proteomes" id="UP001153331">
    <property type="component" value="Unassembled WGS sequence"/>
</dbReference>
<proteinExistence type="predicted"/>
<evidence type="ECO:0000313" key="2">
    <source>
        <dbReference type="Proteomes" id="UP001153331"/>
    </source>
</evidence>
<dbReference type="EMBL" id="JAPHNI010000449">
    <property type="protein sequence ID" value="KAJ8110966.1"/>
    <property type="molecule type" value="Genomic_DNA"/>
</dbReference>